<dbReference type="EMBL" id="LRGB01001107">
    <property type="protein sequence ID" value="KZS13533.1"/>
    <property type="molecule type" value="Genomic_DNA"/>
</dbReference>
<organism evidence="1 2">
    <name type="scientific">Daphnia magna</name>
    <dbReference type="NCBI Taxonomy" id="35525"/>
    <lineage>
        <taxon>Eukaryota</taxon>
        <taxon>Metazoa</taxon>
        <taxon>Ecdysozoa</taxon>
        <taxon>Arthropoda</taxon>
        <taxon>Crustacea</taxon>
        <taxon>Branchiopoda</taxon>
        <taxon>Diplostraca</taxon>
        <taxon>Cladocera</taxon>
        <taxon>Anomopoda</taxon>
        <taxon>Daphniidae</taxon>
        <taxon>Daphnia</taxon>
    </lineage>
</organism>
<protein>
    <submittedName>
        <fullName evidence="1">Uncharacterized protein</fullName>
    </submittedName>
</protein>
<name>A0A164WSM9_9CRUS</name>
<keyword evidence="2" id="KW-1185">Reference proteome</keyword>
<accession>A0A164WSM9</accession>
<gene>
    <name evidence="1" type="ORF">APZ42_021315</name>
</gene>
<sequence>MAIECDKRPAYYFFQQFLSYSNIIIHQTRIFFVERPSYLPQQWTKENAGTRQLNFTFVVRYAELIKDKRFTLATLKKKLLIIFFFRSTSCVGGD</sequence>
<proteinExistence type="predicted"/>
<comment type="caution">
    <text evidence="1">The sequence shown here is derived from an EMBL/GenBank/DDBJ whole genome shotgun (WGS) entry which is preliminary data.</text>
</comment>
<evidence type="ECO:0000313" key="2">
    <source>
        <dbReference type="Proteomes" id="UP000076858"/>
    </source>
</evidence>
<reference evidence="1 2" key="1">
    <citation type="submission" date="2016-03" db="EMBL/GenBank/DDBJ databases">
        <title>EvidentialGene: Evidence-directed Construction of Genes on Genomes.</title>
        <authorList>
            <person name="Gilbert D.G."/>
            <person name="Choi J.-H."/>
            <person name="Mockaitis K."/>
            <person name="Colbourne J."/>
            <person name="Pfrender M."/>
        </authorList>
    </citation>
    <scope>NUCLEOTIDE SEQUENCE [LARGE SCALE GENOMIC DNA]</scope>
    <source>
        <strain evidence="1 2">Xinb3</strain>
        <tissue evidence="1">Complete organism</tissue>
    </source>
</reference>
<evidence type="ECO:0000313" key="1">
    <source>
        <dbReference type="EMBL" id="KZS13533.1"/>
    </source>
</evidence>
<dbReference type="AlphaFoldDB" id="A0A164WSM9"/>
<dbReference type="Proteomes" id="UP000076858">
    <property type="component" value="Unassembled WGS sequence"/>
</dbReference>